<dbReference type="Gene3D" id="1.10.150.130">
    <property type="match status" value="1"/>
</dbReference>
<proteinExistence type="inferred from homology"/>
<sequence>MGLYPAITLADARQQRDEAKKLLANGIDPSVERKATQAAKFASESGRFEVVAREWFGKFHAQWAASHAKVNMQRLERDVFPWLGDRPIADITAPEVLETLNRIVSRGSIETAHRVRSLISQVMRYGIVTNRVTHDVTVGLVGVLPPSPEKHLAAITNPKRLGQVLRMFDAYPGGLVVRCALQLTPLLLIIRSLGKESPLVEPRMKPKLCRDR</sequence>
<dbReference type="Pfam" id="PF22022">
    <property type="entry name" value="Phage_int_M"/>
    <property type="match status" value="1"/>
</dbReference>
<dbReference type="InterPro" id="IPR025166">
    <property type="entry name" value="Integrase_DNA_bind_dom"/>
</dbReference>
<gene>
    <name evidence="6" type="ORF">RIF25_08765</name>
</gene>
<feature type="domain" description="Integrase DNA-binding" evidence="4">
    <location>
        <begin position="2"/>
        <end position="35"/>
    </location>
</feature>
<dbReference type="InterPro" id="IPR053876">
    <property type="entry name" value="Phage_int_M"/>
</dbReference>
<dbReference type="Proteomes" id="UP001268256">
    <property type="component" value="Unassembled WGS sequence"/>
</dbReference>
<keyword evidence="7" id="KW-1185">Reference proteome</keyword>
<comment type="similarity">
    <text evidence="1">Belongs to the 'phage' integrase family.</text>
</comment>
<dbReference type="GO" id="GO:0015074">
    <property type="term" value="P:DNA integration"/>
    <property type="evidence" value="ECO:0007669"/>
    <property type="project" value="UniProtKB-KW"/>
</dbReference>
<evidence type="ECO:0000259" key="5">
    <source>
        <dbReference type="Pfam" id="PF22022"/>
    </source>
</evidence>
<protein>
    <submittedName>
        <fullName evidence="6">Integrase arm-type DNA-binding domain-containing protein</fullName>
    </submittedName>
</protein>
<evidence type="ECO:0000256" key="1">
    <source>
        <dbReference type="ARBA" id="ARBA00008857"/>
    </source>
</evidence>
<dbReference type="InterPro" id="IPR050808">
    <property type="entry name" value="Phage_Integrase"/>
</dbReference>
<organism evidence="6 7">
    <name type="scientific">Pseudocalidococcus azoricus BACA0444</name>
    <dbReference type="NCBI Taxonomy" id="2918990"/>
    <lineage>
        <taxon>Bacteria</taxon>
        <taxon>Bacillati</taxon>
        <taxon>Cyanobacteriota</taxon>
        <taxon>Cyanophyceae</taxon>
        <taxon>Acaryochloridales</taxon>
        <taxon>Thermosynechococcaceae</taxon>
        <taxon>Pseudocalidococcus</taxon>
        <taxon>Pseudocalidococcus azoricus</taxon>
    </lineage>
</organism>
<dbReference type="EMBL" id="JAVMIP010000007">
    <property type="protein sequence ID" value="MDS3860904.1"/>
    <property type="molecule type" value="Genomic_DNA"/>
</dbReference>
<dbReference type="SUPFAM" id="SSF56349">
    <property type="entry name" value="DNA breaking-rejoining enzymes"/>
    <property type="match status" value="1"/>
</dbReference>
<name>A0AAE4FSZ6_9CYAN</name>
<accession>A0AAE4FSZ6</accession>
<dbReference type="Pfam" id="PF13356">
    <property type="entry name" value="Arm-DNA-bind_3"/>
    <property type="match status" value="1"/>
</dbReference>
<evidence type="ECO:0000313" key="7">
    <source>
        <dbReference type="Proteomes" id="UP001268256"/>
    </source>
</evidence>
<reference evidence="7" key="1">
    <citation type="submission" date="2023-07" db="EMBL/GenBank/DDBJ databases">
        <authorList>
            <person name="Luz R."/>
            <person name="Cordeiro R."/>
            <person name="Fonseca A."/>
            <person name="Goncalves V."/>
        </authorList>
    </citation>
    <scope>NUCLEOTIDE SEQUENCE [LARGE SCALE GENOMIC DNA]</scope>
    <source>
        <strain evidence="7">BACA0444</strain>
    </source>
</reference>
<comment type="caution">
    <text evidence="6">The sequence shown here is derived from an EMBL/GenBank/DDBJ whole genome shotgun (WGS) entry which is preliminary data.</text>
</comment>
<dbReference type="AlphaFoldDB" id="A0AAE4FSZ6"/>
<evidence type="ECO:0000259" key="4">
    <source>
        <dbReference type="Pfam" id="PF13356"/>
    </source>
</evidence>
<dbReference type="InterPro" id="IPR011010">
    <property type="entry name" value="DNA_brk_join_enz"/>
</dbReference>
<evidence type="ECO:0000256" key="3">
    <source>
        <dbReference type="ARBA" id="ARBA00023125"/>
    </source>
</evidence>
<keyword evidence="3 6" id="KW-0238">DNA-binding</keyword>
<dbReference type="GO" id="GO:0003677">
    <property type="term" value="F:DNA binding"/>
    <property type="evidence" value="ECO:0007669"/>
    <property type="project" value="UniProtKB-KW"/>
</dbReference>
<dbReference type="InterPro" id="IPR038488">
    <property type="entry name" value="Integrase_DNA-bd_sf"/>
</dbReference>
<dbReference type="PANTHER" id="PTHR30629">
    <property type="entry name" value="PROPHAGE INTEGRASE"/>
    <property type="match status" value="1"/>
</dbReference>
<keyword evidence="2" id="KW-0229">DNA integration</keyword>
<dbReference type="InterPro" id="IPR010998">
    <property type="entry name" value="Integrase_recombinase_N"/>
</dbReference>
<evidence type="ECO:0000313" key="6">
    <source>
        <dbReference type="EMBL" id="MDS3860904.1"/>
    </source>
</evidence>
<dbReference type="PANTHER" id="PTHR30629:SF2">
    <property type="entry name" value="PROPHAGE INTEGRASE INTS-RELATED"/>
    <property type="match status" value="1"/>
</dbReference>
<feature type="domain" description="Phage integrase central" evidence="5">
    <location>
        <begin position="48"/>
        <end position="140"/>
    </location>
</feature>
<evidence type="ECO:0000256" key="2">
    <source>
        <dbReference type="ARBA" id="ARBA00022908"/>
    </source>
</evidence>
<dbReference type="Gene3D" id="3.30.160.390">
    <property type="entry name" value="Integrase, DNA-binding domain"/>
    <property type="match status" value="1"/>
</dbReference>